<sequence>MGVARTTKNDALSKGELFRNIFNESVKGRYILWQEREKLVTPFLIEKVKYEEMKPTIINSLCNDKYGYIVEVLCGYLSTEFIVMQSDITSEICIAFCKSIIPSKE</sequence>
<organism evidence="1">
    <name type="scientific">bioreactor metagenome</name>
    <dbReference type="NCBI Taxonomy" id="1076179"/>
    <lineage>
        <taxon>unclassified sequences</taxon>
        <taxon>metagenomes</taxon>
        <taxon>ecological metagenomes</taxon>
    </lineage>
</organism>
<gene>
    <name evidence="1" type="ORF">SDC9_204196</name>
</gene>
<comment type="caution">
    <text evidence="1">The sequence shown here is derived from an EMBL/GenBank/DDBJ whole genome shotgun (WGS) entry which is preliminary data.</text>
</comment>
<name>A0A645IZ77_9ZZZZ</name>
<dbReference type="EMBL" id="VSSQ01126911">
    <property type="protein sequence ID" value="MPN56506.1"/>
    <property type="molecule type" value="Genomic_DNA"/>
</dbReference>
<accession>A0A645IZ77</accession>
<proteinExistence type="predicted"/>
<reference evidence="1" key="1">
    <citation type="submission" date="2019-08" db="EMBL/GenBank/DDBJ databases">
        <authorList>
            <person name="Kucharzyk K."/>
            <person name="Murdoch R.W."/>
            <person name="Higgins S."/>
            <person name="Loffler F."/>
        </authorList>
    </citation>
    <scope>NUCLEOTIDE SEQUENCE</scope>
</reference>
<dbReference type="AlphaFoldDB" id="A0A645IZ77"/>
<protein>
    <submittedName>
        <fullName evidence="1">Uncharacterized protein</fullName>
    </submittedName>
</protein>
<evidence type="ECO:0000313" key="1">
    <source>
        <dbReference type="EMBL" id="MPN56506.1"/>
    </source>
</evidence>